<dbReference type="Pfam" id="PF00646">
    <property type="entry name" value="F-box"/>
    <property type="match status" value="1"/>
</dbReference>
<reference evidence="2" key="1">
    <citation type="submission" date="2019-07" db="EMBL/GenBank/DDBJ databases">
        <authorList>
            <person name="Dittberner H."/>
        </authorList>
    </citation>
    <scope>NUCLEOTIDE SEQUENCE [LARGE SCALE GENOMIC DNA]</scope>
</reference>
<accession>A0A565AUM2</accession>
<dbReference type="EMBL" id="CABITT030000001">
    <property type="protein sequence ID" value="VVA93052.1"/>
    <property type="molecule type" value="Genomic_DNA"/>
</dbReference>
<dbReference type="Proteomes" id="UP000489600">
    <property type="component" value="Unassembled WGS sequence"/>
</dbReference>
<dbReference type="InterPro" id="IPR032675">
    <property type="entry name" value="LRR_dom_sf"/>
</dbReference>
<dbReference type="InterPro" id="IPR001810">
    <property type="entry name" value="F-box_dom"/>
</dbReference>
<sequence>MNPRTNLESFSDFILFLFMSSLPFKEAMKLSLVSKRWESLSHKMTNIAFKESEFVKYYVSDDEQIKRVARPSFVRYMLKWVADFTGEEIKSFKLYLSKPVEFASAEAVVFQLRGRFNNLANPEAIRLRCPLLESLSLQNCWDVVLEKIIGYNNRLRAMIFENCDFAVVYTTLDLPNIHIFKYSGRFHYFAFERMNRAMKEAYLDFGVETKYHEETTGTLLRGFLYDLLSAKTFTICPFVTQLENARTIEIVLSKRFFKTFN</sequence>
<dbReference type="Gene3D" id="3.80.10.10">
    <property type="entry name" value="Ribonuclease Inhibitor"/>
    <property type="match status" value="1"/>
</dbReference>
<evidence type="ECO:0000259" key="1">
    <source>
        <dbReference type="Pfam" id="PF00646"/>
    </source>
</evidence>
<evidence type="ECO:0000313" key="2">
    <source>
        <dbReference type="EMBL" id="VVA93052.1"/>
    </source>
</evidence>
<dbReference type="InterPro" id="IPR036047">
    <property type="entry name" value="F-box-like_dom_sf"/>
</dbReference>
<comment type="caution">
    <text evidence="2">The sequence shown here is derived from an EMBL/GenBank/DDBJ whole genome shotgun (WGS) entry which is preliminary data.</text>
</comment>
<protein>
    <recommendedName>
        <fullName evidence="1">F-box domain-containing protein</fullName>
    </recommendedName>
</protein>
<evidence type="ECO:0000313" key="3">
    <source>
        <dbReference type="Proteomes" id="UP000489600"/>
    </source>
</evidence>
<feature type="domain" description="F-box" evidence="1">
    <location>
        <begin position="14"/>
        <end position="43"/>
    </location>
</feature>
<organism evidence="2 3">
    <name type="scientific">Arabis nemorensis</name>
    <dbReference type="NCBI Taxonomy" id="586526"/>
    <lineage>
        <taxon>Eukaryota</taxon>
        <taxon>Viridiplantae</taxon>
        <taxon>Streptophyta</taxon>
        <taxon>Embryophyta</taxon>
        <taxon>Tracheophyta</taxon>
        <taxon>Spermatophyta</taxon>
        <taxon>Magnoliopsida</taxon>
        <taxon>eudicotyledons</taxon>
        <taxon>Gunneridae</taxon>
        <taxon>Pentapetalae</taxon>
        <taxon>rosids</taxon>
        <taxon>malvids</taxon>
        <taxon>Brassicales</taxon>
        <taxon>Brassicaceae</taxon>
        <taxon>Arabideae</taxon>
        <taxon>Arabis</taxon>
    </lineage>
</organism>
<keyword evidence="3" id="KW-1185">Reference proteome</keyword>
<name>A0A565AUM2_9BRAS</name>
<gene>
    <name evidence="2" type="ORF">ANE_LOCUS3497</name>
</gene>
<dbReference type="OrthoDB" id="673865at2759"/>
<proteinExistence type="predicted"/>
<dbReference type="AlphaFoldDB" id="A0A565AUM2"/>
<dbReference type="SUPFAM" id="SSF81383">
    <property type="entry name" value="F-box domain"/>
    <property type="match status" value="1"/>
</dbReference>